<dbReference type="Proteomes" id="UP001209540">
    <property type="component" value="Unassembled WGS sequence"/>
</dbReference>
<proteinExistence type="predicted"/>
<dbReference type="AlphaFoldDB" id="A0AAD5PMY3"/>
<comment type="caution">
    <text evidence="1">The sequence shown here is derived from an EMBL/GenBank/DDBJ whole genome shotgun (WGS) entry which is preliminary data.</text>
</comment>
<accession>A0AAD5PMY3</accession>
<dbReference type="EMBL" id="JAIXMP010000001">
    <property type="protein sequence ID" value="KAI9278924.1"/>
    <property type="molecule type" value="Genomic_DNA"/>
</dbReference>
<evidence type="ECO:0000313" key="1">
    <source>
        <dbReference type="EMBL" id="KAI9278924.1"/>
    </source>
</evidence>
<sequence>MIAANALENNSMDKAIEHSTTSIQLLRDGFINQLEVPTNAWAKTKNIMKELEDVLRMIDITPEYPMAYLHSSTIYGNLGYQICAIKILQQGLDNVSLQYPQYMTCRLYCSILSRDCVYYY</sequence>
<protein>
    <submittedName>
        <fullName evidence="1">Uncharacterized protein</fullName>
    </submittedName>
</protein>
<reference evidence="1" key="1">
    <citation type="journal article" date="2022" name="IScience">
        <title>Evolution of zygomycete secretomes and the origins of terrestrial fungal ecologies.</title>
        <authorList>
            <person name="Chang Y."/>
            <person name="Wang Y."/>
            <person name="Mondo S."/>
            <person name="Ahrendt S."/>
            <person name="Andreopoulos W."/>
            <person name="Barry K."/>
            <person name="Beard J."/>
            <person name="Benny G.L."/>
            <person name="Blankenship S."/>
            <person name="Bonito G."/>
            <person name="Cuomo C."/>
            <person name="Desiro A."/>
            <person name="Gervers K.A."/>
            <person name="Hundley H."/>
            <person name="Kuo A."/>
            <person name="LaButti K."/>
            <person name="Lang B.F."/>
            <person name="Lipzen A."/>
            <person name="O'Donnell K."/>
            <person name="Pangilinan J."/>
            <person name="Reynolds N."/>
            <person name="Sandor L."/>
            <person name="Smith M.E."/>
            <person name="Tsang A."/>
            <person name="Grigoriev I.V."/>
            <person name="Stajich J.E."/>
            <person name="Spatafora J.W."/>
        </authorList>
    </citation>
    <scope>NUCLEOTIDE SEQUENCE</scope>
    <source>
        <strain evidence="1">RSA 2281</strain>
    </source>
</reference>
<gene>
    <name evidence="1" type="ORF">BDA99DRAFT_531651</name>
</gene>
<keyword evidence="2" id="KW-1185">Reference proteome</keyword>
<reference evidence="1" key="2">
    <citation type="submission" date="2023-02" db="EMBL/GenBank/DDBJ databases">
        <authorList>
            <consortium name="DOE Joint Genome Institute"/>
            <person name="Mondo S.J."/>
            <person name="Chang Y."/>
            <person name="Wang Y."/>
            <person name="Ahrendt S."/>
            <person name="Andreopoulos W."/>
            <person name="Barry K."/>
            <person name="Beard J."/>
            <person name="Benny G.L."/>
            <person name="Blankenship S."/>
            <person name="Bonito G."/>
            <person name="Cuomo C."/>
            <person name="Desiro A."/>
            <person name="Gervers K.A."/>
            <person name="Hundley H."/>
            <person name="Kuo A."/>
            <person name="LaButti K."/>
            <person name="Lang B.F."/>
            <person name="Lipzen A."/>
            <person name="O'Donnell K."/>
            <person name="Pangilinan J."/>
            <person name="Reynolds N."/>
            <person name="Sandor L."/>
            <person name="Smith M.W."/>
            <person name="Tsang A."/>
            <person name="Grigoriev I.V."/>
            <person name="Stajich J.E."/>
            <person name="Spatafora J.W."/>
        </authorList>
    </citation>
    <scope>NUCLEOTIDE SEQUENCE</scope>
    <source>
        <strain evidence="1">RSA 2281</strain>
    </source>
</reference>
<name>A0AAD5PMY3_9FUNG</name>
<evidence type="ECO:0000313" key="2">
    <source>
        <dbReference type="Proteomes" id="UP001209540"/>
    </source>
</evidence>
<organism evidence="1 2">
    <name type="scientific">Phascolomyces articulosus</name>
    <dbReference type="NCBI Taxonomy" id="60185"/>
    <lineage>
        <taxon>Eukaryota</taxon>
        <taxon>Fungi</taxon>
        <taxon>Fungi incertae sedis</taxon>
        <taxon>Mucoromycota</taxon>
        <taxon>Mucoromycotina</taxon>
        <taxon>Mucoromycetes</taxon>
        <taxon>Mucorales</taxon>
        <taxon>Lichtheimiaceae</taxon>
        <taxon>Phascolomyces</taxon>
    </lineage>
</organism>